<dbReference type="PROSITE" id="PS00622">
    <property type="entry name" value="HTH_LUXR_1"/>
    <property type="match status" value="1"/>
</dbReference>
<evidence type="ECO:0000256" key="1">
    <source>
        <dbReference type="ARBA" id="ARBA00022741"/>
    </source>
</evidence>
<gene>
    <name evidence="4" type="ORF">SAMN05421810_107163</name>
</gene>
<dbReference type="Pfam" id="PF00196">
    <property type="entry name" value="GerE"/>
    <property type="match status" value="1"/>
</dbReference>
<organism evidence="4 5">
    <name type="scientific">Amycolatopsis arida</name>
    <dbReference type="NCBI Taxonomy" id="587909"/>
    <lineage>
        <taxon>Bacteria</taxon>
        <taxon>Bacillati</taxon>
        <taxon>Actinomycetota</taxon>
        <taxon>Actinomycetes</taxon>
        <taxon>Pseudonocardiales</taxon>
        <taxon>Pseudonocardiaceae</taxon>
        <taxon>Amycolatopsis</taxon>
    </lineage>
</organism>
<dbReference type="InterPro" id="IPR041664">
    <property type="entry name" value="AAA_16"/>
</dbReference>
<feature type="domain" description="HTH luxR-type" evidence="3">
    <location>
        <begin position="885"/>
        <end position="950"/>
    </location>
</feature>
<dbReference type="Proteomes" id="UP000198727">
    <property type="component" value="Unassembled WGS sequence"/>
</dbReference>
<sequence>MVATPRSPAGPLHRPAFVGRAAELATLVGALAHRPATVLVEGEAGIGRTRLVEELLSRQELARDRVLTGACQPMREPFPYGPLLDALRTVEGLGEVSPVAGVLRPLLPELAPVLPPEPPPPPNPAARRHREFRALRELLAACGRCVLVLEDLHWADEDTRELLRFLVADPPDQLALVLTCRAAELPPGGPLGLPVRAGVRLRLGPLDVVAVRRLATELLDGAKVSREFAERLRERSAGIPFVVEEVLRALPGGQRAPAPRLLDEIDVPVPLREAVGALLPGLPPAALRLVRAAAVLGVPADGTPLGALAGLPADGVAAALEPAVRAGVLVEAGDRYGFRHELARRAVYRTISAPERKALHARAIDVLAGADPAPLAQLAEHARAAGRPADWQRYAEAAVDRAEAAGETSEALDVLLGMLDGPLVPRQGDERPVERLAVKLSELALRGHRPDVVAALERLAADTALGTTARGTVRLRVGLLLCRQSGQLARGRAQVEKAVAELADRPELAARGYNVLAVPIEGLTPLSWHERWMARVSAVLDRVDDPELRLALEGDRIACRAHIGDGSAWAAYERMPDTAPTAAERVQLARFWCNLADAESWIGRLDRAERLLGDCLRMAESAGALFAASLAEGTRLRLEWATGRWNGLAESAEVAAEQYDDLGAVIVEARLVQGALAAVRGDFAAAERHLRGTGLTKPQHAVMPVVLCAAGLLIRVRLATHDIAGAVAMADHGVAAARRKGVWVWAAELVPAAARAYALGGRAADAAAVVAEFRAGIAGRDAPVAVAALAAAEGTLREARGEHRAAAESFRLAQERYLDLPMPYPAARAAEDAAGCRVAAGDRDGIDDLWAVAQAYDRLGAARDAGRCHHMLRELGAWKPSRRGRRGYGDQLSPRELEVAAMLACGRTNREIAEGLFLSPRTVEQHVTRVLRKLGVRSRTEVAGRAFPAAS</sequence>
<dbReference type="PROSITE" id="PS50043">
    <property type="entry name" value="HTH_LUXR_2"/>
    <property type="match status" value="1"/>
</dbReference>
<dbReference type="CDD" id="cd06170">
    <property type="entry name" value="LuxR_C_like"/>
    <property type="match status" value="1"/>
</dbReference>
<dbReference type="RefSeq" id="WP_092532615.1">
    <property type="nucleotide sequence ID" value="NZ_FOWW01000007.1"/>
</dbReference>
<reference evidence="5" key="1">
    <citation type="submission" date="2016-10" db="EMBL/GenBank/DDBJ databases">
        <authorList>
            <person name="Varghese N."/>
            <person name="Submissions S."/>
        </authorList>
    </citation>
    <scope>NUCLEOTIDE SEQUENCE [LARGE SCALE GENOMIC DNA]</scope>
    <source>
        <strain evidence="5">CGMCC 4.5579</strain>
    </source>
</reference>
<dbReference type="PANTHER" id="PTHR16305">
    <property type="entry name" value="TESTICULAR SOLUBLE ADENYLYL CYCLASE"/>
    <property type="match status" value="1"/>
</dbReference>
<dbReference type="InterPro" id="IPR036388">
    <property type="entry name" value="WH-like_DNA-bd_sf"/>
</dbReference>
<dbReference type="SUPFAM" id="SSF46894">
    <property type="entry name" value="C-terminal effector domain of the bipartite response regulators"/>
    <property type="match status" value="1"/>
</dbReference>
<keyword evidence="2" id="KW-0067">ATP-binding</keyword>
<dbReference type="AlphaFoldDB" id="A0A1I5YHE5"/>
<accession>A0A1I5YHE5</accession>
<dbReference type="PANTHER" id="PTHR16305:SF35">
    <property type="entry name" value="TRANSCRIPTIONAL ACTIVATOR DOMAIN"/>
    <property type="match status" value="1"/>
</dbReference>
<dbReference type="Pfam" id="PF13191">
    <property type="entry name" value="AAA_16"/>
    <property type="match status" value="1"/>
</dbReference>
<dbReference type="GO" id="GO:0005737">
    <property type="term" value="C:cytoplasm"/>
    <property type="evidence" value="ECO:0007669"/>
    <property type="project" value="TreeGrafter"/>
</dbReference>
<dbReference type="GO" id="GO:0004016">
    <property type="term" value="F:adenylate cyclase activity"/>
    <property type="evidence" value="ECO:0007669"/>
    <property type="project" value="TreeGrafter"/>
</dbReference>
<dbReference type="STRING" id="587909.SAMN05421810_107163"/>
<dbReference type="GO" id="GO:0006355">
    <property type="term" value="P:regulation of DNA-templated transcription"/>
    <property type="evidence" value="ECO:0007669"/>
    <property type="project" value="InterPro"/>
</dbReference>
<evidence type="ECO:0000313" key="5">
    <source>
        <dbReference type="Proteomes" id="UP000198727"/>
    </source>
</evidence>
<dbReference type="Gene3D" id="1.10.10.10">
    <property type="entry name" value="Winged helix-like DNA-binding domain superfamily/Winged helix DNA-binding domain"/>
    <property type="match status" value="1"/>
</dbReference>
<dbReference type="PRINTS" id="PR00038">
    <property type="entry name" value="HTHLUXR"/>
</dbReference>
<evidence type="ECO:0000259" key="3">
    <source>
        <dbReference type="PROSITE" id="PS50043"/>
    </source>
</evidence>
<keyword evidence="1" id="KW-0547">Nucleotide-binding</keyword>
<dbReference type="Gene3D" id="3.40.50.300">
    <property type="entry name" value="P-loop containing nucleotide triphosphate hydrolases"/>
    <property type="match status" value="1"/>
</dbReference>
<evidence type="ECO:0000313" key="4">
    <source>
        <dbReference type="EMBL" id="SFQ43605.1"/>
    </source>
</evidence>
<evidence type="ECO:0000256" key="2">
    <source>
        <dbReference type="ARBA" id="ARBA00022840"/>
    </source>
</evidence>
<name>A0A1I5YHE5_9PSEU</name>
<dbReference type="SUPFAM" id="SSF52540">
    <property type="entry name" value="P-loop containing nucleoside triphosphate hydrolases"/>
    <property type="match status" value="1"/>
</dbReference>
<dbReference type="SMART" id="SM00421">
    <property type="entry name" value="HTH_LUXR"/>
    <property type="match status" value="1"/>
</dbReference>
<keyword evidence="5" id="KW-1185">Reference proteome</keyword>
<dbReference type="GO" id="GO:0003677">
    <property type="term" value="F:DNA binding"/>
    <property type="evidence" value="ECO:0007669"/>
    <property type="project" value="InterPro"/>
</dbReference>
<dbReference type="InterPro" id="IPR000792">
    <property type="entry name" value="Tscrpt_reg_LuxR_C"/>
</dbReference>
<proteinExistence type="predicted"/>
<dbReference type="InterPro" id="IPR027417">
    <property type="entry name" value="P-loop_NTPase"/>
</dbReference>
<dbReference type="EMBL" id="FOWW01000007">
    <property type="protein sequence ID" value="SFQ43605.1"/>
    <property type="molecule type" value="Genomic_DNA"/>
</dbReference>
<dbReference type="OrthoDB" id="5476461at2"/>
<dbReference type="GO" id="GO:0005524">
    <property type="term" value="F:ATP binding"/>
    <property type="evidence" value="ECO:0007669"/>
    <property type="project" value="UniProtKB-KW"/>
</dbReference>
<dbReference type="InterPro" id="IPR016032">
    <property type="entry name" value="Sig_transdc_resp-reg_C-effctor"/>
</dbReference>
<protein>
    <submittedName>
        <fullName evidence="4">Regulatory protein, luxR family</fullName>
    </submittedName>
</protein>